<dbReference type="InParanoid" id="C5LRD9"/>
<evidence type="ECO:0000256" key="1">
    <source>
        <dbReference type="SAM" id="MobiDB-lite"/>
    </source>
</evidence>
<gene>
    <name evidence="2" type="ORF">Pmar_PMAR027561</name>
</gene>
<evidence type="ECO:0000313" key="2">
    <source>
        <dbReference type="EMBL" id="EER00703.1"/>
    </source>
</evidence>
<dbReference type="AlphaFoldDB" id="C5LRD9"/>
<dbReference type="RefSeq" id="XP_002767985.1">
    <property type="nucleotide sequence ID" value="XM_002767939.1"/>
</dbReference>
<keyword evidence="3" id="KW-1185">Reference proteome</keyword>
<reference evidence="2 3" key="1">
    <citation type="submission" date="2008-07" db="EMBL/GenBank/DDBJ databases">
        <authorList>
            <person name="El-Sayed N."/>
            <person name="Caler E."/>
            <person name="Inman J."/>
            <person name="Amedeo P."/>
            <person name="Hass B."/>
            <person name="Wortman J."/>
        </authorList>
    </citation>
    <scope>NUCLEOTIDE SEQUENCE [LARGE SCALE GENOMIC DNA]</scope>
    <source>
        <strain evidence="3">ATCC 50983 / TXsc</strain>
    </source>
</reference>
<evidence type="ECO:0000313" key="3">
    <source>
        <dbReference type="Proteomes" id="UP000007800"/>
    </source>
</evidence>
<name>C5LRD9_PERM5</name>
<feature type="region of interest" description="Disordered" evidence="1">
    <location>
        <begin position="1"/>
        <end position="65"/>
    </location>
</feature>
<dbReference type="Proteomes" id="UP000007800">
    <property type="component" value="Unassembled WGS sequence"/>
</dbReference>
<proteinExistence type="predicted"/>
<accession>C5LRD9</accession>
<protein>
    <submittedName>
        <fullName evidence="2">Uncharacterized protein</fullName>
    </submittedName>
</protein>
<sequence length="65" mass="6979">MACSRSSLELPDPECPNTESPTDIKTATISSKLTFRGARSAREEAHEPTQGTLLGTTQGMPLTCR</sequence>
<feature type="compositionally biased region" description="Low complexity" evidence="1">
    <location>
        <begin position="48"/>
        <end position="65"/>
    </location>
</feature>
<feature type="compositionally biased region" description="Polar residues" evidence="1">
    <location>
        <begin position="17"/>
        <end position="33"/>
    </location>
</feature>
<organism evidence="3">
    <name type="scientific">Perkinsus marinus (strain ATCC 50983 / TXsc)</name>
    <dbReference type="NCBI Taxonomy" id="423536"/>
    <lineage>
        <taxon>Eukaryota</taxon>
        <taxon>Sar</taxon>
        <taxon>Alveolata</taxon>
        <taxon>Perkinsozoa</taxon>
        <taxon>Perkinsea</taxon>
        <taxon>Perkinsida</taxon>
        <taxon>Perkinsidae</taxon>
        <taxon>Perkinsus</taxon>
    </lineage>
</organism>
<dbReference type="EMBL" id="GG684746">
    <property type="protein sequence ID" value="EER00703.1"/>
    <property type="molecule type" value="Genomic_DNA"/>
</dbReference>
<dbReference type="GeneID" id="9043881"/>